<feature type="region of interest" description="Disordered" evidence="3">
    <location>
        <begin position="401"/>
        <end position="430"/>
    </location>
</feature>
<evidence type="ECO:0000256" key="2">
    <source>
        <dbReference type="ARBA" id="ARBA00022912"/>
    </source>
</evidence>
<dbReference type="Proteomes" id="UP000001514">
    <property type="component" value="Unassembled WGS sequence"/>
</dbReference>
<dbReference type="Gene3D" id="3.90.190.10">
    <property type="entry name" value="Protein tyrosine phosphatase superfamily"/>
    <property type="match status" value="1"/>
</dbReference>
<dbReference type="AlphaFoldDB" id="D8RG08"/>
<dbReference type="InterPro" id="IPR029021">
    <property type="entry name" value="Prot-tyrosine_phosphatase-like"/>
</dbReference>
<dbReference type="EMBL" id="GL377578">
    <property type="protein sequence ID" value="EFJ28957.1"/>
    <property type="molecule type" value="Genomic_DNA"/>
</dbReference>
<dbReference type="InterPro" id="IPR036940">
    <property type="entry name" value="PI3/4_kinase_cat_sf"/>
</dbReference>
<dbReference type="InterPro" id="IPR000340">
    <property type="entry name" value="Dual-sp_phosphatase_cat-dom"/>
</dbReference>
<dbReference type="KEGG" id="smo:SELMODRAFT_92881"/>
<dbReference type="STRING" id="88036.D8RG08"/>
<accession>D8RG08</accession>
<dbReference type="InterPro" id="IPR020422">
    <property type="entry name" value="TYR_PHOSPHATASE_DUAL_dom"/>
</dbReference>
<dbReference type="Pfam" id="PF09192">
    <property type="entry name" value="Act-Frag_cataly"/>
    <property type="match status" value="1"/>
</dbReference>
<dbReference type="Gene3D" id="3.30.1010.10">
    <property type="entry name" value="Phosphatidylinositol 3-kinase Catalytic Subunit, Chain A, domain 4"/>
    <property type="match status" value="1"/>
</dbReference>
<keyword evidence="1" id="KW-0378">Hydrolase</keyword>
<dbReference type="PANTHER" id="PTHR47100">
    <property type="entry name" value="DUAL SPECIFICITY PROTEIN PHOSPHATASE PHS1"/>
    <property type="match status" value="1"/>
</dbReference>
<dbReference type="Pfam" id="PF00782">
    <property type="entry name" value="DSPc"/>
    <property type="match status" value="1"/>
</dbReference>
<sequence>PAAQESSTFESVHERLQKAADININSSDFKWERLVSLHTTEHANDTEDEEKEATAPASLEVNVNSGGIVYFAVFQLGNGEEAAACLKFTPSRLTTQSERLGYELGRHLGVSTPQARIVRSESPEWSEIIRATENVKLQNPDCVKTCDEMLEALEINRCLLLMGYVTGCPLHKYKPPVLTQAIARRIAGSLGRVLLLDLVLRNEDRLPCQQLGWRGNPGNLLCTERTPIGEPLQTKKLEFKVTGRRSIVSGRSVPPIPKHARERTTTITVGTSVEAEQPQRNPPGGRALHLVAIDSGVPRRPPSQKRELDRAQYPRFVEMLLHDFDTSSEVVKEISSCYLETVAEETEKLDMAGVTNAFLSGFQAGLKAMVPLRSFLVKLQRRLDFYLKQFVADIRENLPSDWSPDKSSPSDRLSPQPSPPTLSSADGVSPPLKLERRFTLQLKDYNKLAKVRSVSHATKLNVTNLLLQVDDGIHDRVEHWDEVLGSEGHKLCQTHDFSTGFLEGGGPHSVVDSYELKVVRLEHVLERMELIAQGTETERPSRVLDCLYVGGALAAKSVNILKHVGITHILCLCPIEVGSPEPEVTEHFKYKTCQVLDIEEEDIASHFEEACGYIEDCEKSGGKALVHCFEGKSRSATIVLAYLMLAKGFTLLDAWNLLKGAHPRAQPNDGFMKALGEVDKKLHGGSSSMDWQQRKPAARLCPLCQKNVGLSSNSLQHHVNRYHPH</sequence>
<dbReference type="GO" id="GO:0009737">
    <property type="term" value="P:response to abscisic acid"/>
    <property type="evidence" value="ECO:0007669"/>
    <property type="project" value="InterPro"/>
</dbReference>
<evidence type="ECO:0000256" key="1">
    <source>
        <dbReference type="ARBA" id="ARBA00022801"/>
    </source>
</evidence>
<dbReference type="SMART" id="SM00195">
    <property type="entry name" value="DSPc"/>
    <property type="match status" value="1"/>
</dbReference>
<name>D8RG08_SELML</name>
<dbReference type="InterPro" id="IPR016130">
    <property type="entry name" value="Tyr_Pase_AS"/>
</dbReference>
<feature type="domain" description="Tyrosine-protein phosphatase" evidence="4">
    <location>
        <begin position="539"/>
        <end position="684"/>
    </location>
</feature>
<protein>
    <submittedName>
        <fullName evidence="6">Uncharacterized protein</fullName>
    </submittedName>
</protein>
<feature type="compositionally biased region" description="Low complexity" evidence="3">
    <location>
        <begin position="401"/>
        <end position="415"/>
    </location>
</feature>
<dbReference type="OMA" id="ASIGHEF"/>
<evidence type="ECO:0000259" key="4">
    <source>
        <dbReference type="PROSITE" id="PS50054"/>
    </source>
</evidence>
<feature type="domain" description="Tyrosine specific protein phosphatases" evidence="5">
    <location>
        <begin position="605"/>
        <end position="663"/>
    </location>
</feature>
<evidence type="ECO:0000256" key="3">
    <source>
        <dbReference type="SAM" id="MobiDB-lite"/>
    </source>
</evidence>
<dbReference type="eggNOG" id="KOG1716">
    <property type="taxonomic scope" value="Eukaryota"/>
</dbReference>
<dbReference type="SUPFAM" id="SSF52799">
    <property type="entry name" value="(Phosphotyrosine protein) phosphatases II"/>
    <property type="match status" value="1"/>
</dbReference>
<dbReference type="Gramene" id="EFJ28957">
    <property type="protein sequence ID" value="EFJ28957"/>
    <property type="gene ID" value="SELMODRAFT_92881"/>
</dbReference>
<dbReference type="GO" id="GO:0005737">
    <property type="term" value="C:cytoplasm"/>
    <property type="evidence" value="ECO:0000318"/>
    <property type="project" value="GO_Central"/>
</dbReference>
<reference evidence="6 7" key="1">
    <citation type="journal article" date="2011" name="Science">
        <title>The Selaginella genome identifies genetic changes associated with the evolution of vascular plants.</title>
        <authorList>
            <person name="Banks J.A."/>
            <person name="Nishiyama T."/>
            <person name="Hasebe M."/>
            <person name="Bowman J.L."/>
            <person name="Gribskov M."/>
            <person name="dePamphilis C."/>
            <person name="Albert V.A."/>
            <person name="Aono N."/>
            <person name="Aoyama T."/>
            <person name="Ambrose B.A."/>
            <person name="Ashton N.W."/>
            <person name="Axtell M.J."/>
            <person name="Barker E."/>
            <person name="Barker M.S."/>
            <person name="Bennetzen J.L."/>
            <person name="Bonawitz N.D."/>
            <person name="Chapple C."/>
            <person name="Cheng C."/>
            <person name="Correa L.G."/>
            <person name="Dacre M."/>
            <person name="DeBarry J."/>
            <person name="Dreyer I."/>
            <person name="Elias M."/>
            <person name="Engstrom E.M."/>
            <person name="Estelle M."/>
            <person name="Feng L."/>
            <person name="Finet C."/>
            <person name="Floyd S.K."/>
            <person name="Frommer W.B."/>
            <person name="Fujita T."/>
            <person name="Gramzow L."/>
            <person name="Gutensohn M."/>
            <person name="Harholt J."/>
            <person name="Hattori M."/>
            <person name="Heyl A."/>
            <person name="Hirai T."/>
            <person name="Hiwatashi Y."/>
            <person name="Ishikawa M."/>
            <person name="Iwata M."/>
            <person name="Karol K.G."/>
            <person name="Koehler B."/>
            <person name="Kolukisaoglu U."/>
            <person name="Kubo M."/>
            <person name="Kurata T."/>
            <person name="Lalonde S."/>
            <person name="Li K."/>
            <person name="Li Y."/>
            <person name="Litt A."/>
            <person name="Lyons E."/>
            <person name="Manning G."/>
            <person name="Maruyama T."/>
            <person name="Michael T.P."/>
            <person name="Mikami K."/>
            <person name="Miyazaki S."/>
            <person name="Morinaga S."/>
            <person name="Murata T."/>
            <person name="Mueller-Roeber B."/>
            <person name="Nelson D.R."/>
            <person name="Obara M."/>
            <person name="Oguri Y."/>
            <person name="Olmstead R.G."/>
            <person name="Onodera N."/>
            <person name="Petersen B.L."/>
            <person name="Pils B."/>
            <person name="Prigge M."/>
            <person name="Rensing S.A."/>
            <person name="Riano-Pachon D.M."/>
            <person name="Roberts A.W."/>
            <person name="Sato Y."/>
            <person name="Scheller H.V."/>
            <person name="Schulz B."/>
            <person name="Schulz C."/>
            <person name="Shakirov E.V."/>
            <person name="Shibagaki N."/>
            <person name="Shinohara N."/>
            <person name="Shippen D.E."/>
            <person name="Soerensen I."/>
            <person name="Sotooka R."/>
            <person name="Sugimoto N."/>
            <person name="Sugita M."/>
            <person name="Sumikawa N."/>
            <person name="Tanurdzic M."/>
            <person name="Theissen G."/>
            <person name="Ulvskov P."/>
            <person name="Wakazuki S."/>
            <person name="Weng J.K."/>
            <person name="Willats W.W."/>
            <person name="Wipf D."/>
            <person name="Wolf P.G."/>
            <person name="Yang L."/>
            <person name="Zimmer A.D."/>
            <person name="Zhu Q."/>
            <person name="Mitros T."/>
            <person name="Hellsten U."/>
            <person name="Loque D."/>
            <person name="Otillar R."/>
            <person name="Salamov A."/>
            <person name="Schmutz J."/>
            <person name="Shapiro H."/>
            <person name="Lindquist E."/>
            <person name="Lucas S."/>
            <person name="Rokhsar D."/>
            <person name="Grigoriev I.V."/>
        </authorList>
    </citation>
    <scope>NUCLEOTIDE SEQUENCE [LARGE SCALE GENOMIC DNA]</scope>
</reference>
<dbReference type="SUPFAM" id="SSF56112">
    <property type="entry name" value="Protein kinase-like (PK-like)"/>
    <property type="match status" value="1"/>
</dbReference>
<evidence type="ECO:0000313" key="6">
    <source>
        <dbReference type="EMBL" id="EFJ28957.1"/>
    </source>
</evidence>
<organism evidence="7">
    <name type="scientific">Selaginella moellendorffii</name>
    <name type="common">Spikemoss</name>
    <dbReference type="NCBI Taxonomy" id="88036"/>
    <lineage>
        <taxon>Eukaryota</taxon>
        <taxon>Viridiplantae</taxon>
        <taxon>Streptophyta</taxon>
        <taxon>Embryophyta</taxon>
        <taxon>Tracheophyta</taxon>
        <taxon>Lycopodiopsida</taxon>
        <taxon>Selaginellales</taxon>
        <taxon>Selaginellaceae</taxon>
        <taxon>Selaginella</taxon>
    </lineage>
</organism>
<dbReference type="FunCoup" id="D8RG08">
    <property type="interactions" value="1079"/>
</dbReference>
<dbReference type="PROSITE" id="PS50056">
    <property type="entry name" value="TYR_PHOSPHATASE_2"/>
    <property type="match status" value="1"/>
</dbReference>
<gene>
    <name evidence="6" type="ORF">SELMODRAFT_92881</name>
</gene>
<dbReference type="InterPro" id="IPR035010">
    <property type="entry name" value="PHS1"/>
</dbReference>
<dbReference type="InterPro" id="IPR015275">
    <property type="entry name" value="Actin-fragmin_kin_cat_dom"/>
</dbReference>
<keyword evidence="7" id="KW-1185">Reference proteome</keyword>
<evidence type="ECO:0000313" key="7">
    <source>
        <dbReference type="Proteomes" id="UP000001514"/>
    </source>
</evidence>
<feature type="non-terminal residue" evidence="6">
    <location>
        <position position="1"/>
    </location>
</feature>
<dbReference type="InParanoid" id="D8RG08"/>
<dbReference type="Gene3D" id="1.10.1070.11">
    <property type="entry name" value="Phosphatidylinositol 3-/4-kinase, catalytic domain"/>
    <property type="match status" value="1"/>
</dbReference>
<dbReference type="CDD" id="cd14498">
    <property type="entry name" value="DSP"/>
    <property type="match status" value="1"/>
</dbReference>
<dbReference type="InterPro" id="IPR011009">
    <property type="entry name" value="Kinase-like_dom_sf"/>
</dbReference>
<dbReference type="HOGENOM" id="CLU_010986_0_0_1"/>
<evidence type="ECO:0000259" key="5">
    <source>
        <dbReference type="PROSITE" id="PS50056"/>
    </source>
</evidence>
<dbReference type="InterPro" id="IPR000387">
    <property type="entry name" value="Tyr_Pase_dom"/>
</dbReference>
<dbReference type="PROSITE" id="PS00383">
    <property type="entry name" value="TYR_PHOSPHATASE_1"/>
    <property type="match status" value="1"/>
</dbReference>
<proteinExistence type="predicted"/>
<dbReference type="CDD" id="cd05124">
    <property type="entry name" value="AFK"/>
    <property type="match status" value="1"/>
</dbReference>
<dbReference type="GO" id="GO:0043622">
    <property type="term" value="P:cortical microtubule organization"/>
    <property type="evidence" value="ECO:0007669"/>
    <property type="project" value="InterPro"/>
</dbReference>
<dbReference type="GO" id="GO:0004721">
    <property type="term" value="F:phosphoprotein phosphatase activity"/>
    <property type="evidence" value="ECO:0000318"/>
    <property type="project" value="GO_Central"/>
</dbReference>
<dbReference type="PANTHER" id="PTHR47100:SF5">
    <property type="entry name" value="DUAL SPECIFICITY PROTEIN PHOSPHATASE PHS1"/>
    <property type="match status" value="1"/>
</dbReference>
<keyword evidence="2" id="KW-0904">Protein phosphatase</keyword>
<dbReference type="PROSITE" id="PS50054">
    <property type="entry name" value="TYR_PHOSPHATASE_DUAL"/>
    <property type="match status" value="1"/>
</dbReference>